<comment type="caution">
    <text evidence="1">The sequence shown here is derived from an EMBL/GenBank/DDBJ whole genome shotgun (WGS) entry which is preliminary data.</text>
</comment>
<evidence type="ECO:0000313" key="2">
    <source>
        <dbReference type="Proteomes" id="UP000186955"/>
    </source>
</evidence>
<sequence length="94" mass="10974">MDEGGKPCRRARMLNSHPIRPVDVHDEMMDACCEEEELFTLRIWTCVILRPRFFVEKRLIPTVICAFDIKAQQTEIYDCLRRTANASGKLVFID</sequence>
<gene>
    <name evidence="1" type="ORF">PENSUB_4876</name>
</gene>
<evidence type="ECO:0000313" key="1">
    <source>
        <dbReference type="EMBL" id="OKP09732.1"/>
    </source>
</evidence>
<dbReference type="EMBL" id="MNBE01000469">
    <property type="protein sequence ID" value="OKP09732.1"/>
    <property type="molecule type" value="Genomic_DNA"/>
</dbReference>
<name>A0A1Q5UB77_9EURO</name>
<keyword evidence="2" id="KW-1185">Reference proteome</keyword>
<organism evidence="1 2">
    <name type="scientific">Penicillium subrubescens</name>
    <dbReference type="NCBI Taxonomy" id="1316194"/>
    <lineage>
        <taxon>Eukaryota</taxon>
        <taxon>Fungi</taxon>
        <taxon>Dikarya</taxon>
        <taxon>Ascomycota</taxon>
        <taxon>Pezizomycotina</taxon>
        <taxon>Eurotiomycetes</taxon>
        <taxon>Eurotiomycetidae</taxon>
        <taxon>Eurotiales</taxon>
        <taxon>Aspergillaceae</taxon>
        <taxon>Penicillium</taxon>
    </lineage>
</organism>
<protein>
    <submittedName>
        <fullName evidence="1">Uncharacterized protein</fullName>
    </submittedName>
</protein>
<accession>A0A1Q5UB77</accession>
<proteinExistence type="predicted"/>
<reference evidence="1 2" key="1">
    <citation type="submission" date="2016-10" db="EMBL/GenBank/DDBJ databases">
        <title>Genome sequence of the ascomycete fungus Penicillium subrubescens.</title>
        <authorList>
            <person name="De Vries R.P."/>
            <person name="Peng M."/>
            <person name="Dilokpimol A."/>
            <person name="Hilden K."/>
            <person name="Makela M.R."/>
            <person name="Grigoriev I."/>
            <person name="Riley R."/>
            <person name="Granchi Z."/>
        </authorList>
    </citation>
    <scope>NUCLEOTIDE SEQUENCE [LARGE SCALE GENOMIC DNA]</scope>
    <source>
        <strain evidence="1 2">CBS 132785</strain>
    </source>
</reference>
<dbReference type="Proteomes" id="UP000186955">
    <property type="component" value="Unassembled WGS sequence"/>
</dbReference>
<dbReference type="AlphaFoldDB" id="A0A1Q5UB77"/>